<dbReference type="GO" id="GO:0070628">
    <property type="term" value="F:proteasome binding"/>
    <property type="evidence" value="ECO:0007669"/>
    <property type="project" value="TreeGrafter"/>
</dbReference>
<dbReference type="Pfam" id="PF00240">
    <property type="entry name" value="ubiquitin"/>
    <property type="match status" value="1"/>
</dbReference>
<evidence type="ECO:0000313" key="4">
    <source>
        <dbReference type="Proteomes" id="UP000324800"/>
    </source>
</evidence>
<organism evidence="3 4">
    <name type="scientific">Streblomastix strix</name>
    <dbReference type="NCBI Taxonomy" id="222440"/>
    <lineage>
        <taxon>Eukaryota</taxon>
        <taxon>Metamonada</taxon>
        <taxon>Preaxostyla</taxon>
        <taxon>Oxymonadida</taxon>
        <taxon>Streblomastigidae</taxon>
        <taxon>Streblomastix</taxon>
    </lineage>
</organism>
<dbReference type="CDD" id="cd17039">
    <property type="entry name" value="Ubl_ubiquitin_like"/>
    <property type="match status" value="1"/>
</dbReference>
<dbReference type="GO" id="GO:0043161">
    <property type="term" value="P:proteasome-mediated ubiquitin-dependent protein catabolic process"/>
    <property type="evidence" value="ECO:0007669"/>
    <property type="project" value="TreeGrafter"/>
</dbReference>
<comment type="caution">
    <text evidence="3">The sequence shown here is derived from an EMBL/GenBank/DDBJ whole genome shotgun (WGS) entry which is preliminary data.</text>
</comment>
<dbReference type="GO" id="GO:0043130">
    <property type="term" value="F:ubiquitin binding"/>
    <property type="evidence" value="ECO:0007669"/>
    <property type="project" value="TreeGrafter"/>
</dbReference>
<dbReference type="SMART" id="SM00213">
    <property type="entry name" value="UBQ"/>
    <property type="match status" value="1"/>
</dbReference>
<dbReference type="InterPro" id="IPR029071">
    <property type="entry name" value="Ubiquitin-like_domsf"/>
</dbReference>
<dbReference type="AlphaFoldDB" id="A0A5J4UU52"/>
<dbReference type="GO" id="GO:0005829">
    <property type="term" value="C:cytosol"/>
    <property type="evidence" value="ECO:0007669"/>
    <property type="project" value="TreeGrafter"/>
</dbReference>
<feature type="compositionally biased region" description="Basic and acidic residues" evidence="1">
    <location>
        <begin position="145"/>
        <end position="159"/>
    </location>
</feature>
<dbReference type="OrthoDB" id="1916003at2759"/>
<dbReference type="InterPro" id="IPR019956">
    <property type="entry name" value="Ubiquitin_dom"/>
</dbReference>
<protein>
    <recommendedName>
        <fullName evidence="2">Ubiquitin-like domain-containing protein</fullName>
    </recommendedName>
</protein>
<feature type="compositionally biased region" description="Polar residues" evidence="1">
    <location>
        <begin position="129"/>
        <end position="138"/>
    </location>
</feature>
<feature type="domain" description="Ubiquitin-like" evidence="2">
    <location>
        <begin position="1"/>
        <end position="76"/>
    </location>
</feature>
<evidence type="ECO:0000259" key="2">
    <source>
        <dbReference type="PROSITE" id="PS50053"/>
    </source>
</evidence>
<gene>
    <name evidence="3" type="ORF">EZS28_030318</name>
</gene>
<dbReference type="EMBL" id="SNRW01012185">
    <property type="protein sequence ID" value="KAA6374156.1"/>
    <property type="molecule type" value="Genomic_DNA"/>
</dbReference>
<dbReference type="SUPFAM" id="SSF54236">
    <property type="entry name" value="Ubiquitin-like"/>
    <property type="match status" value="1"/>
</dbReference>
<feature type="region of interest" description="Disordered" evidence="1">
    <location>
        <begin position="85"/>
        <end position="159"/>
    </location>
</feature>
<dbReference type="GO" id="GO:0031593">
    <property type="term" value="F:polyubiquitin modification-dependent protein binding"/>
    <property type="evidence" value="ECO:0007669"/>
    <property type="project" value="TreeGrafter"/>
</dbReference>
<feature type="compositionally biased region" description="Basic residues" evidence="1">
    <location>
        <begin position="86"/>
        <end position="99"/>
    </location>
</feature>
<dbReference type="PRINTS" id="PR00348">
    <property type="entry name" value="UBIQUITIN"/>
</dbReference>
<accession>A0A5J4UU52</accession>
<feature type="compositionally biased region" description="Acidic residues" evidence="1">
    <location>
        <begin position="108"/>
        <end position="128"/>
    </location>
</feature>
<evidence type="ECO:0000256" key="1">
    <source>
        <dbReference type="SAM" id="MobiDB-lite"/>
    </source>
</evidence>
<dbReference type="PANTHER" id="PTHR10621">
    <property type="entry name" value="UV EXCISION REPAIR PROTEIN RAD23"/>
    <property type="match status" value="1"/>
</dbReference>
<name>A0A5J4UU52_9EUKA</name>
<dbReference type="InterPro" id="IPR000626">
    <property type="entry name" value="Ubiquitin-like_dom"/>
</dbReference>
<dbReference type="Gene3D" id="3.10.20.90">
    <property type="entry name" value="Phosphatidylinositol 3-kinase Catalytic Subunit, Chain A, domain 1"/>
    <property type="match status" value="1"/>
</dbReference>
<dbReference type="PROSITE" id="PS50053">
    <property type="entry name" value="UBIQUITIN_2"/>
    <property type="match status" value="1"/>
</dbReference>
<reference evidence="3 4" key="1">
    <citation type="submission" date="2019-03" db="EMBL/GenBank/DDBJ databases">
        <title>Single cell metagenomics reveals metabolic interactions within the superorganism composed of flagellate Streblomastix strix and complex community of Bacteroidetes bacteria on its surface.</title>
        <authorList>
            <person name="Treitli S.C."/>
            <person name="Kolisko M."/>
            <person name="Husnik F."/>
            <person name="Keeling P."/>
            <person name="Hampl V."/>
        </authorList>
    </citation>
    <scope>NUCLEOTIDE SEQUENCE [LARGE SCALE GENOMIC DNA]</scope>
    <source>
        <strain evidence="3">ST1C</strain>
    </source>
</reference>
<dbReference type="Proteomes" id="UP000324800">
    <property type="component" value="Unassembled WGS sequence"/>
</dbReference>
<evidence type="ECO:0000313" key="3">
    <source>
        <dbReference type="EMBL" id="KAA6374156.1"/>
    </source>
</evidence>
<sequence>MKLTLTSTLGRAYQVEISNKATIADLKQKLEEEHGFPSQSFQLIYNGKQLNDIFTLSDAGIEENSQIKFIKNKITNDTISSSHLILGKKMKPIKRKRQDRGKNQSQYSEDEDDDYEDEYKEGQEDSENSNEMQLNSNKQNKKKTKYTDIEENKDDKIAK</sequence>
<proteinExistence type="predicted"/>
<dbReference type="GO" id="GO:0005654">
    <property type="term" value="C:nucleoplasm"/>
    <property type="evidence" value="ECO:0007669"/>
    <property type="project" value="TreeGrafter"/>
</dbReference>
<dbReference type="PANTHER" id="PTHR10621:SF0">
    <property type="entry name" value="UV EXCISION REPAIR PROTEIN RAD23"/>
    <property type="match status" value="1"/>
</dbReference>